<comment type="caution">
    <text evidence="25">The sequence shown here is derived from an EMBL/GenBank/DDBJ whole genome shotgun (WGS) entry which is preliminary data.</text>
</comment>
<dbReference type="InterPro" id="IPR003563">
    <property type="entry name" value="8ODP"/>
</dbReference>
<evidence type="ECO:0000256" key="20">
    <source>
        <dbReference type="ARBA" id="ARBA00048002"/>
    </source>
</evidence>
<comment type="cofactor">
    <cofactor evidence="1">
        <name>Mg(2+)</name>
        <dbReference type="ChEBI" id="CHEBI:18420"/>
    </cofactor>
</comment>
<feature type="domain" description="Nudix hydrolase" evidence="24">
    <location>
        <begin position="5"/>
        <end position="132"/>
    </location>
</feature>
<evidence type="ECO:0000256" key="4">
    <source>
        <dbReference type="ARBA" id="ARBA00011245"/>
    </source>
</evidence>
<dbReference type="GO" id="GO:0005737">
    <property type="term" value="C:cytoplasm"/>
    <property type="evidence" value="ECO:0007669"/>
    <property type="project" value="TreeGrafter"/>
</dbReference>
<dbReference type="PANTHER" id="PTHR43758">
    <property type="entry name" value="7,8-DIHYDRO-8-OXOGUANINE TRIPHOSPHATASE"/>
    <property type="match status" value="1"/>
</dbReference>
<comment type="catalytic activity">
    <reaction evidence="20">
        <text>N(6)-methyl-ATP + H2O = N(6)-methyl-AMP + diphosphate + H(+)</text>
        <dbReference type="Rhea" id="RHEA:67608"/>
        <dbReference type="ChEBI" id="CHEBI:15377"/>
        <dbReference type="ChEBI" id="CHEBI:15378"/>
        <dbReference type="ChEBI" id="CHEBI:33019"/>
        <dbReference type="ChEBI" id="CHEBI:144842"/>
        <dbReference type="ChEBI" id="CHEBI:172873"/>
    </reaction>
    <physiologicalReaction direction="left-to-right" evidence="20">
        <dbReference type="Rhea" id="RHEA:67609"/>
    </physiologicalReaction>
</comment>
<evidence type="ECO:0000256" key="3">
    <source>
        <dbReference type="ARBA" id="ARBA00005582"/>
    </source>
</evidence>
<evidence type="ECO:0000256" key="1">
    <source>
        <dbReference type="ARBA" id="ARBA00001946"/>
    </source>
</evidence>
<gene>
    <name evidence="25" type="primary">NUDT1</name>
    <name evidence="25" type="ORF">LPJ53_004796</name>
</gene>
<dbReference type="EMBL" id="JANBOJ010000243">
    <property type="protein sequence ID" value="KAJ1720591.1"/>
    <property type="molecule type" value="Genomic_DNA"/>
</dbReference>
<dbReference type="InterPro" id="IPR015797">
    <property type="entry name" value="NUDIX_hydrolase-like_dom_sf"/>
</dbReference>
<evidence type="ECO:0000256" key="6">
    <source>
        <dbReference type="ARBA" id="ARBA00022801"/>
    </source>
</evidence>
<dbReference type="Proteomes" id="UP001149813">
    <property type="component" value="Unassembled WGS sequence"/>
</dbReference>
<dbReference type="InterPro" id="IPR000086">
    <property type="entry name" value="NUDIX_hydrolase_dom"/>
</dbReference>
<dbReference type="OrthoDB" id="447842at2759"/>
<dbReference type="PROSITE" id="PS51462">
    <property type="entry name" value="NUDIX"/>
    <property type="match status" value="1"/>
</dbReference>
<dbReference type="PRINTS" id="PR01403">
    <property type="entry name" value="8OXTPHPHTASE"/>
</dbReference>
<organism evidence="25 26">
    <name type="scientific">Coemansia erecta</name>
    <dbReference type="NCBI Taxonomy" id="147472"/>
    <lineage>
        <taxon>Eukaryota</taxon>
        <taxon>Fungi</taxon>
        <taxon>Fungi incertae sedis</taxon>
        <taxon>Zoopagomycota</taxon>
        <taxon>Kickxellomycotina</taxon>
        <taxon>Kickxellomycetes</taxon>
        <taxon>Kickxellales</taxon>
        <taxon>Kickxellaceae</taxon>
        <taxon>Coemansia</taxon>
    </lineage>
</organism>
<keyword evidence="6 25" id="KW-0378">Hydrolase</keyword>
<dbReference type="GO" id="GO:0005634">
    <property type="term" value="C:nucleus"/>
    <property type="evidence" value="ECO:0007669"/>
    <property type="project" value="UniProtKB-SubCell"/>
</dbReference>
<evidence type="ECO:0000256" key="13">
    <source>
        <dbReference type="ARBA" id="ARBA00026103"/>
    </source>
</evidence>
<evidence type="ECO:0000256" key="7">
    <source>
        <dbReference type="ARBA" id="ARBA00022842"/>
    </source>
</evidence>
<evidence type="ECO:0000256" key="14">
    <source>
        <dbReference type="ARBA" id="ARBA00026218"/>
    </source>
</evidence>
<proteinExistence type="inferred from homology"/>
<evidence type="ECO:0000256" key="8">
    <source>
        <dbReference type="ARBA" id="ARBA00023242"/>
    </source>
</evidence>
<evidence type="ECO:0000259" key="24">
    <source>
        <dbReference type="PROSITE" id="PS51462"/>
    </source>
</evidence>
<evidence type="ECO:0000256" key="11">
    <source>
        <dbReference type="ARBA" id="ARBA00024486"/>
    </source>
</evidence>
<comment type="subunit">
    <text evidence="4">Monomer.</text>
</comment>
<evidence type="ECO:0000256" key="15">
    <source>
        <dbReference type="ARBA" id="ARBA00029673"/>
    </source>
</evidence>
<evidence type="ECO:0000256" key="16">
    <source>
        <dbReference type="ARBA" id="ARBA00030634"/>
    </source>
</evidence>
<dbReference type="CDD" id="cd03427">
    <property type="entry name" value="NUDIX_MTH1_Nudt1"/>
    <property type="match status" value="1"/>
</dbReference>
<evidence type="ECO:0000256" key="10">
    <source>
        <dbReference type="ARBA" id="ARBA00024459"/>
    </source>
</evidence>
<dbReference type="GO" id="GO:0042262">
    <property type="term" value="P:DNA protection"/>
    <property type="evidence" value="ECO:0007669"/>
    <property type="project" value="InterPro"/>
</dbReference>
<evidence type="ECO:0000256" key="9">
    <source>
        <dbReference type="ARBA" id="ARBA00024448"/>
    </source>
</evidence>
<evidence type="ECO:0000256" key="21">
    <source>
        <dbReference type="ARBA" id="ARBA00048894"/>
    </source>
</evidence>
<dbReference type="Pfam" id="PF00293">
    <property type="entry name" value="NUDIX"/>
    <property type="match status" value="1"/>
</dbReference>
<keyword evidence="5" id="KW-0479">Metal-binding</keyword>
<dbReference type="Gene3D" id="3.90.79.10">
    <property type="entry name" value="Nucleoside Triphosphate Pyrophosphohydrolase"/>
    <property type="match status" value="1"/>
</dbReference>
<accession>A0A9W7XWE7</accession>
<dbReference type="EC" id="3.6.1.56" evidence="13"/>
<evidence type="ECO:0000256" key="17">
    <source>
        <dbReference type="ARBA" id="ARBA00030682"/>
    </source>
</evidence>
<evidence type="ECO:0000256" key="12">
    <source>
        <dbReference type="ARBA" id="ARBA00024596"/>
    </source>
</evidence>
<dbReference type="SUPFAM" id="SSF55811">
    <property type="entry name" value="Nudix"/>
    <property type="match status" value="1"/>
</dbReference>
<comment type="similarity">
    <text evidence="3">Belongs to the Nudix hydrolase family.</text>
</comment>
<evidence type="ECO:0000313" key="25">
    <source>
        <dbReference type="EMBL" id="KAJ1720591.1"/>
    </source>
</evidence>
<comment type="catalytic activity">
    <reaction evidence="9">
        <text>8-oxo-dATP + H2O = 8-oxo-dAMP + diphosphate + H(+)</text>
        <dbReference type="Rhea" id="RHEA:65396"/>
        <dbReference type="ChEBI" id="CHEBI:15377"/>
        <dbReference type="ChEBI" id="CHEBI:15378"/>
        <dbReference type="ChEBI" id="CHEBI:33019"/>
        <dbReference type="ChEBI" id="CHEBI:71361"/>
        <dbReference type="ChEBI" id="CHEBI:172871"/>
    </reaction>
    <physiologicalReaction direction="left-to-right" evidence="9">
        <dbReference type="Rhea" id="RHEA:65397"/>
    </physiologicalReaction>
</comment>
<evidence type="ECO:0000256" key="2">
    <source>
        <dbReference type="ARBA" id="ARBA00004123"/>
    </source>
</evidence>
<evidence type="ECO:0000256" key="22">
    <source>
        <dbReference type="ARBA" id="ARBA00049032"/>
    </source>
</evidence>
<comment type="catalytic activity">
    <reaction evidence="22">
        <text>N(6)-methyl-dATP + H2O = N(6)-methyl-dAMP + diphosphate + H(+)</text>
        <dbReference type="Rhea" id="RHEA:67604"/>
        <dbReference type="ChEBI" id="CHEBI:15377"/>
        <dbReference type="ChEBI" id="CHEBI:15378"/>
        <dbReference type="ChEBI" id="CHEBI:33019"/>
        <dbReference type="ChEBI" id="CHEBI:169976"/>
        <dbReference type="ChEBI" id="CHEBI:172872"/>
    </reaction>
    <physiologicalReaction direction="left-to-right" evidence="22">
        <dbReference type="Rhea" id="RHEA:67605"/>
    </physiologicalReaction>
</comment>
<comment type="catalytic activity">
    <reaction evidence="11">
        <text>8-oxo-dGTP + H2O = 8-oxo-dGMP + diphosphate + H(+)</text>
        <dbReference type="Rhea" id="RHEA:31575"/>
        <dbReference type="ChEBI" id="CHEBI:15377"/>
        <dbReference type="ChEBI" id="CHEBI:15378"/>
        <dbReference type="ChEBI" id="CHEBI:33019"/>
        <dbReference type="ChEBI" id="CHEBI:63224"/>
        <dbReference type="ChEBI" id="CHEBI:77896"/>
    </reaction>
    <physiologicalReaction direction="left-to-right" evidence="11">
        <dbReference type="Rhea" id="RHEA:31576"/>
    </physiologicalReaction>
</comment>
<keyword evidence="7" id="KW-0460">Magnesium</keyword>
<comment type="function">
    <text evidence="23">Oxidized purine nucleoside triphosphate hydrolase which is a prominent sanitizer of the oxidized nucleotide pool. Catalyzes the hydrolysis of 2-oxo-dATP (2-hydroxy-dATP) into 2-oxo-dAMP. Also has a significant hydrolase activity toward 2-oxo-ATP, 8-oxo-dGTP and 8-oxo-dATP. Through the hydrolysis of oxidized purine nucleoside triphosphates, prevents their incorporation into DNA and the subsequent transversions A:T to C:G and G:C to T:A. Also catalyzes the hydrolysis of methylated purine nucleoside triphosphate preventing their integration into DNA. Through this antimutagenic activity protects cells from oxidative stress.</text>
</comment>
<dbReference type="GO" id="GO:0046872">
    <property type="term" value="F:metal ion binding"/>
    <property type="evidence" value="ECO:0007669"/>
    <property type="project" value="UniProtKB-KW"/>
</dbReference>
<sequence>MGTSGKIKYFSVVVPFSSDGSQILLGRKKRGMGEGLWNGFGGKPEKGETMGRCAHRELQEESGIDATEYECAGILYMDDTAGPDYHIPVYRVTKYTGEIAETEEMEPQWFGASEDCLPYDKMYAEAKLWWPNMLANTPFVAKFLFEGERVLSHDVQSVGREVLGEHMDRIDEILLAGKA</sequence>
<evidence type="ECO:0000313" key="26">
    <source>
        <dbReference type="Proteomes" id="UP001149813"/>
    </source>
</evidence>
<protein>
    <recommendedName>
        <fullName evidence="14">Oxidized purine nucleoside triphosphate hydrolase</fullName>
        <ecNumber evidence="13">3.6.1.56</ecNumber>
    </recommendedName>
    <alternativeName>
        <fullName evidence="18">2-hydroxy-dATP diphosphatase</fullName>
    </alternativeName>
    <alternativeName>
        <fullName evidence="17">7,8-dihydro-8-oxoguanine triphosphatase</fullName>
    </alternativeName>
    <alternativeName>
        <fullName evidence="16">8-oxo-dGTPase</fullName>
    </alternativeName>
    <alternativeName>
        <fullName evidence="19">Methylated purine nucleoside triphosphate hydrolase</fullName>
    </alternativeName>
    <alternativeName>
        <fullName evidence="15">Nucleoside diphosphate-linked moiety X motif 1</fullName>
    </alternativeName>
</protein>
<keyword evidence="8" id="KW-0539">Nucleus</keyword>
<dbReference type="PANTHER" id="PTHR43758:SF2">
    <property type="entry name" value="OXIDIZED PURINE NUCLEOSIDE TRIPHOSPHATE HYDROLASE"/>
    <property type="match status" value="1"/>
</dbReference>
<reference evidence="25" key="1">
    <citation type="submission" date="2022-07" db="EMBL/GenBank/DDBJ databases">
        <title>Phylogenomic reconstructions and comparative analyses of Kickxellomycotina fungi.</title>
        <authorList>
            <person name="Reynolds N.K."/>
            <person name="Stajich J.E."/>
            <person name="Barry K."/>
            <person name="Grigoriev I.V."/>
            <person name="Crous P."/>
            <person name="Smith M.E."/>
        </authorList>
    </citation>
    <scope>NUCLEOTIDE SEQUENCE</scope>
    <source>
        <strain evidence="25">NBRC 32514</strain>
    </source>
</reference>
<comment type="catalytic activity">
    <reaction evidence="21">
        <text>O(6)-methyl-dGTP + H2O = O(6)-methyl-dGMP + diphosphate + H(+)</text>
        <dbReference type="Rhea" id="RHEA:67600"/>
        <dbReference type="ChEBI" id="CHEBI:15377"/>
        <dbReference type="ChEBI" id="CHEBI:15378"/>
        <dbReference type="ChEBI" id="CHEBI:33019"/>
        <dbReference type="ChEBI" id="CHEBI:169974"/>
        <dbReference type="ChEBI" id="CHEBI:169975"/>
    </reaction>
    <physiologicalReaction direction="left-to-right" evidence="21">
        <dbReference type="Rhea" id="RHEA:67601"/>
    </physiologicalReaction>
</comment>
<dbReference type="GO" id="GO:0008413">
    <property type="term" value="F:8-oxo-7,8-dihydroguanosine triphosphate pyrophosphatase activity"/>
    <property type="evidence" value="ECO:0007669"/>
    <property type="project" value="InterPro"/>
</dbReference>
<comment type="subcellular location">
    <subcellularLocation>
        <location evidence="2">Nucleus</location>
    </subcellularLocation>
</comment>
<keyword evidence="26" id="KW-1185">Reference proteome</keyword>
<dbReference type="AlphaFoldDB" id="A0A9W7XWE7"/>
<dbReference type="InterPro" id="IPR020084">
    <property type="entry name" value="NUDIX_hydrolase_CS"/>
</dbReference>
<evidence type="ECO:0000256" key="18">
    <source>
        <dbReference type="ARBA" id="ARBA00031927"/>
    </source>
</evidence>
<dbReference type="GO" id="GO:0008828">
    <property type="term" value="F:dATP diphosphatase activity"/>
    <property type="evidence" value="ECO:0007669"/>
    <property type="project" value="UniProtKB-EC"/>
</dbReference>
<evidence type="ECO:0000256" key="5">
    <source>
        <dbReference type="ARBA" id="ARBA00022723"/>
    </source>
</evidence>
<evidence type="ECO:0000256" key="23">
    <source>
        <dbReference type="ARBA" id="ARBA00053094"/>
    </source>
</evidence>
<evidence type="ECO:0000256" key="19">
    <source>
        <dbReference type="ARBA" id="ARBA00032071"/>
    </source>
</evidence>
<name>A0A9W7XWE7_9FUNG</name>
<comment type="catalytic activity">
    <reaction evidence="10">
        <text>2-oxo-dATP + H2O = 2-oxo-dAMP + diphosphate + H(+)</text>
        <dbReference type="Rhea" id="RHEA:31583"/>
        <dbReference type="ChEBI" id="CHEBI:15377"/>
        <dbReference type="ChEBI" id="CHEBI:15378"/>
        <dbReference type="ChEBI" id="CHEBI:33019"/>
        <dbReference type="ChEBI" id="CHEBI:63212"/>
        <dbReference type="ChEBI" id="CHEBI:77897"/>
        <dbReference type="EC" id="3.6.1.56"/>
    </reaction>
    <physiologicalReaction direction="left-to-right" evidence="10">
        <dbReference type="Rhea" id="RHEA:31584"/>
    </physiologicalReaction>
</comment>
<comment type="catalytic activity">
    <reaction evidence="12">
        <text>2-oxo-ATP + H2O = 2-oxo-AMP + diphosphate + H(+)</text>
        <dbReference type="Rhea" id="RHEA:67392"/>
        <dbReference type="ChEBI" id="CHEBI:15377"/>
        <dbReference type="ChEBI" id="CHEBI:15378"/>
        <dbReference type="ChEBI" id="CHEBI:33019"/>
        <dbReference type="ChEBI" id="CHEBI:71395"/>
        <dbReference type="ChEBI" id="CHEBI:172878"/>
    </reaction>
    <physiologicalReaction direction="left-to-right" evidence="12">
        <dbReference type="Rhea" id="RHEA:67393"/>
    </physiologicalReaction>
</comment>
<dbReference type="PROSITE" id="PS00893">
    <property type="entry name" value="NUDIX_BOX"/>
    <property type="match status" value="1"/>
</dbReference>